<sequence>MTNFVFQVVFFASYQIVCLVQSLNTLDGVFTGTFLDTIARSLTNPEKTGCDKQTANQTNPYFFGVTDLKCLNIEAKLRTKGYDLQDIQDLREKYPRLIGKRSVREKNKTQTSEPRNHSPTRSTLRPVHRWIFYEGYFIEFGAGSGNIGNYQDVGNKTIYSALNGNGGKTNSTFDENSFSNANMQTVYPKNGDICSAKMESEIAGYSSVPLECLYKCARSFVSKFGKYHLIKNNCHRFANILSNILCTGVCPEWCK</sequence>
<keyword evidence="2" id="KW-0732">Signal</keyword>
<dbReference type="Gene3D" id="3.90.1720.30">
    <property type="entry name" value="PPPDE domains"/>
    <property type="match status" value="1"/>
</dbReference>
<dbReference type="Proteomes" id="UP000507470">
    <property type="component" value="Unassembled WGS sequence"/>
</dbReference>
<evidence type="ECO:0000256" key="1">
    <source>
        <dbReference type="SAM" id="MobiDB-lite"/>
    </source>
</evidence>
<dbReference type="AlphaFoldDB" id="A0A6J8AAP3"/>
<evidence type="ECO:0000313" key="3">
    <source>
        <dbReference type="EMBL" id="CAC5364363.1"/>
    </source>
</evidence>
<evidence type="ECO:0000313" key="4">
    <source>
        <dbReference type="Proteomes" id="UP000507470"/>
    </source>
</evidence>
<feature type="compositionally biased region" description="Polar residues" evidence="1">
    <location>
        <begin position="109"/>
        <end position="122"/>
    </location>
</feature>
<protein>
    <recommendedName>
        <fullName evidence="5">WSC domain-containing protein</fullName>
    </recommendedName>
</protein>
<dbReference type="EMBL" id="CACVKT020000967">
    <property type="protein sequence ID" value="CAC5364363.1"/>
    <property type="molecule type" value="Genomic_DNA"/>
</dbReference>
<feature type="chain" id="PRO_5026862207" description="WSC domain-containing protein" evidence="2">
    <location>
        <begin position="23"/>
        <end position="255"/>
    </location>
</feature>
<proteinExistence type="predicted"/>
<dbReference type="InterPro" id="IPR042266">
    <property type="entry name" value="PPPDE_sf"/>
</dbReference>
<gene>
    <name evidence="3" type="ORF">MCOR_5443</name>
</gene>
<organism evidence="3 4">
    <name type="scientific">Mytilus coruscus</name>
    <name type="common">Sea mussel</name>
    <dbReference type="NCBI Taxonomy" id="42192"/>
    <lineage>
        <taxon>Eukaryota</taxon>
        <taxon>Metazoa</taxon>
        <taxon>Spiralia</taxon>
        <taxon>Lophotrochozoa</taxon>
        <taxon>Mollusca</taxon>
        <taxon>Bivalvia</taxon>
        <taxon>Autobranchia</taxon>
        <taxon>Pteriomorphia</taxon>
        <taxon>Mytilida</taxon>
        <taxon>Mytiloidea</taxon>
        <taxon>Mytilidae</taxon>
        <taxon>Mytilinae</taxon>
        <taxon>Mytilus</taxon>
    </lineage>
</organism>
<evidence type="ECO:0000256" key="2">
    <source>
        <dbReference type="SAM" id="SignalP"/>
    </source>
</evidence>
<keyword evidence="4" id="KW-1185">Reference proteome</keyword>
<evidence type="ECO:0008006" key="5">
    <source>
        <dbReference type="Google" id="ProtNLM"/>
    </source>
</evidence>
<feature type="signal peptide" evidence="2">
    <location>
        <begin position="1"/>
        <end position="22"/>
    </location>
</feature>
<accession>A0A6J8AAP3</accession>
<feature type="region of interest" description="Disordered" evidence="1">
    <location>
        <begin position="99"/>
        <end position="122"/>
    </location>
</feature>
<reference evidence="3 4" key="1">
    <citation type="submission" date="2020-06" db="EMBL/GenBank/DDBJ databases">
        <authorList>
            <person name="Li R."/>
            <person name="Bekaert M."/>
        </authorList>
    </citation>
    <scope>NUCLEOTIDE SEQUENCE [LARGE SCALE GENOMIC DNA]</scope>
    <source>
        <strain evidence="4">wild</strain>
    </source>
</reference>
<dbReference type="OrthoDB" id="6072837at2759"/>
<name>A0A6J8AAP3_MYTCO</name>